<comment type="catalytic activity">
    <reaction evidence="12 13">
        <text>(S)-2,3,4,5-tetrahydrodipicolinate + NAD(+) + H2O = (2S,4S)-4-hydroxy-2,3,4,5-tetrahydrodipicolinate + NADH + H(+)</text>
        <dbReference type="Rhea" id="RHEA:35323"/>
        <dbReference type="ChEBI" id="CHEBI:15377"/>
        <dbReference type="ChEBI" id="CHEBI:15378"/>
        <dbReference type="ChEBI" id="CHEBI:16845"/>
        <dbReference type="ChEBI" id="CHEBI:57540"/>
        <dbReference type="ChEBI" id="CHEBI:57945"/>
        <dbReference type="ChEBI" id="CHEBI:67139"/>
        <dbReference type="EC" id="1.17.1.8"/>
    </reaction>
</comment>
<comment type="caution">
    <text evidence="13">Lacks conserved residue(s) required for the propagation of feature annotation.</text>
</comment>
<dbReference type="Gene3D" id="3.30.360.10">
    <property type="entry name" value="Dihydrodipicolinate Reductase, domain 2"/>
    <property type="match status" value="1"/>
</dbReference>
<comment type="subunit">
    <text evidence="13">Homotetramer.</text>
</comment>
<comment type="catalytic activity">
    <reaction evidence="11 13">
        <text>(S)-2,3,4,5-tetrahydrodipicolinate + NADP(+) + H2O = (2S,4S)-4-hydroxy-2,3,4,5-tetrahydrodipicolinate + NADPH + H(+)</text>
        <dbReference type="Rhea" id="RHEA:35331"/>
        <dbReference type="ChEBI" id="CHEBI:15377"/>
        <dbReference type="ChEBI" id="CHEBI:15378"/>
        <dbReference type="ChEBI" id="CHEBI:16845"/>
        <dbReference type="ChEBI" id="CHEBI:57783"/>
        <dbReference type="ChEBI" id="CHEBI:58349"/>
        <dbReference type="ChEBI" id="CHEBI:67139"/>
        <dbReference type="EC" id="1.17.1.8"/>
    </reaction>
</comment>
<keyword evidence="3 13" id="KW-0028">Amino-acid biosynthesis</keyword>
<feature type="binding site" evidence="13">
    <location>
        <begin position="88"/>
        <end position="90"/>
    </location>
    <ligand>
        <name>NAD(+)</name>
        <dbReference type="ChEBI" id="CHEBI:57540"/>
    </ligand>
</feature>
<dbReference type="GO" id="GO:0008839">
    <property type="term" value="F:4-hydroxy-tetrahydrodipicolinate reductase"/>
    <property type="evidence" value="ECO:0007669"/>
    <property type="project" value="UniProtKB-UniRule"/>
</dbReference>
<evidence type="ECO:0000256" key="6">
    <source>
        <dbReference type="ARBA" id="ARBA00023002"/>
    </source>
</evidence>
<dbReference type="NCBIfam" id="TIGR00036">
    <property type="entry name" value="dapB"/>
    <property type="match status" value="1"/>
</dbReference>
<dbReference type="UniPathway" id="UPA00034">
    <property type="reaction ID" value="UER00018"/>
</dbReference>
<evidence type="ECO:0000259" key="14">
    <source>
        <dbReference type="Pfam" id="PF01113"/>
    </source>
</evidence>
<dbReference type="GO" id="GO:0009089">
    <property type="term" value="P:lysine biosynthetic process via diaminopimelate"/>
    <property type="evidence" value="ECO:0007669"/>
    <property type="project" value="UniProtKB-UniRule"/>
</dbReference>
<keyword evidence="6 13" id="KW-0560">Oxidoreductase</keyword>
<comment type="similarity">
    <text evidence="1 13">Belongs to the DapB family.</text>
</comment>
<dbReference type="GO" id="GO:0050661">
    <property type="term" value="F:NADP binding"/>
    <property type="evidence" value="ECO:0007669"/>
    <property type="project" value="UniProtKB-UniRule"/>
</dbReference>
<evidence type="ECO:0000256" key="11">
    <source>
        <dbReference type="ARBA" id="ARBA00049080"/>
    </source>
</evidence>
<keyword evidence="4 13" id="KW-0521">NADP</keyword>
<feature type="binding site" evidence="13">
    <location>
        <begin position="112"/>
        <end position="115"/>
    </location>
    <ligand>
        <name>NAD(+)</name>
        <dbReference type="ChEBI" id="CHEBI:57540"/>
    </ligand>
</feature>
<feature type="binding site" evidence="13">
    <location>
        <begin position="8"/>
        <end position="13"/>
    </location>
    <ligand>
        <name>NAD(+)</name>
        <dbReference type="ChEBI" id="CHEBI:57540"/>
    </ligand>
</feature>
<dbReference type="SUPFAM" id="SSF51735">
    <property type="entry name" value="NAD(P)-binding Rossmann-fold domains"/>
    <property type="match status" value="1"/>
</dbReference>
<feature type="domain" description="Dihydrodipicolinate reductase N-terminal" evidence="14">
    <location>
        <begin position="2"/>
        <end position="115"/>
    </location>
</feature>
<keyword evidence="8 13" id="KW-0457">Lysine biosynthesis</keyword>
<dbReference type="GO" id="GO:0005829">
    <property type="term" value="C:cytosol"/>
    <property type="evidence" value="ECO:0007669"/>
    <property type="project" value="TreeGrafter"/>
</dbReference>
<evidence type="ECO:0000256" key="9">
    <source>
        <dbReference type="ARBA" id="ARBA00037922"/>
    </source>
</evidence>
<dbReference type="GO" id="GO:0016726">
    <property type="term" value="F:oxidoreductase activity, acting on CH or CH2 groups, NAD or NADP as acceptor"/>
    <property type="evidence" value="ECO:0007669"/>
    <property type="project" value="UniProtKB-UniRule"/>
</dbReference>
<dbReference type="PROSITE" id="PS01298">
    <property type="entry name" value="DAPB"/>
    <property type="match status" value="1"/>
</dbReference>
<feature type="domain" description="Dihydrodipicolinate reductase C-terminal" evidence="15">
    <location>
        <begin position="118"/>
        <end position="252"/>
    </location>
</feature>
<dbReference type="PANTHER" id="PTHR20836">
    <property type="entry name" value="DIHYDRODIPICOLINATE REDUCTASE"/>
    <property type="match status" value="1"/>
</dbReference>
<reference evidence="16 17" key="1">
    <citation type="submission" date="2018-04" db="EMBL/GenBank/DDBJ databases">
        <title>Novel Campyloabacter and Helicobacter Species and Strains.</title>
        <authorList>
            <person name="Mannion A.J."/>
            <person name="Shen Z."/>
            <person name="Fox J.G."/>
        </authorList>
    </citation>
    <scope>NUCLEOTIDE SEQUENCE [LARGE SCALE GENOMIC DNA]</scope>
    <source>
        <strain evidence="16 17">MIT 04-9362</strain>
    </source>
</reference>
<accession>A0A3D8J970</accession>
<comment type="caution">
    <text evidence="16">The sequence shown here is derived from an EMBL/GenBank/DDBJ whole genome shotgun (WGS) entry which is preliminary data.</text>
</comment>
<organism evidence="16 17">
    <name type="scientific">Helicobacter anseris</name>
    <dbReference type="NCBI Taxonomy" id="375926"/>
    <lineage>
        <taxon>Bacteria</taxon>
        <taxon>Pseudomonadati</taxon>
        <taxon>Campylobacterota</taxon>
        <taxon>Epsilonproteobacteria</taxon>
        <taxon>Campylobacterales</taxon>
        <taxon>Helicobacteraceae</taxon>
        <taxon>Helicobacter</taxon>
    </lineage>
</organism>
<evidence type="ECO:0000259" key="15">
    <source>
        <dbReference type="Pfam" id="PF05173"/>
    </source>
</evidence>
<evidence type="ECO:0000256" key="1">
    <source>
        <dbReference type="ARBA" id="ARBA00006642"/>
    </source>
</evidence>
<dbReference type="OrthoDB" id="9790352at2"/>
<keyword evidence="2 13" id="KW-0963">Cytoplasm</keyword>
<dbReference type="GO" id="GO:0019877">
    <property type="term" value="P:diaminopimelate biosynthetic process"/>
    <property type="evidence" value="ECO:0007669"/>
    <property type="project" value="UniProtKB-UniRule"/>
</dbReference>
<evidence type="ECO:0000256" key="7">
    <source>
        <dbReference type="ARBA" id="ARBA00023027"/>
    </source>
</evidence>
<name>A0A3D8J970_9HELI</name>
<dbReference type="InterPro" id="IPR022663">
    <property type="entry name" value="DapB_C"/>
</dbReference>
<comment type="caution">
    <text evidence="13">Was originally thought to be a dihydrodipicolinate reductase (DHDPR), catalyzing the conversion of dihydrodipicolinate to tetrahydrodipicolinate. However, it was shown in E.coli that the substrate of the enzymatic reaction is not dihydrodipicolinate (DHDP) but in fact (2S,4S)-4-hydroxy-2,3,4,5-tetrahydrodipicolinic acid (HTPA), the product released by the DapA-catalyzed reaction.</text>
</comment>
<dbReference type="Proteomes" id="UP000256695">
    <property type="component" value="Unassembled WGS sequence"/>
</dbReference>
<dbReference type="InterPro" id="IPR023940">
    <property type="entry name" value="DHDPR_bac"/>
</dbReference>
<dbReference type="PANTHER" id="PTHR20836:SF0">
    <property type="entry name" value="4-HYDROXY-TETRAHYDRODIPICOLINATE REDUCTASE 1, CHLOROPLASTIC-RELATED"/>
    <property type="match status" value="1"/>
</dbReference>
<dbReference type="HAMAP" id="MF_00102">
    <property type="entry name" value="DapB"/>
    <property type="match status" value="1"/>
</dbReference>
<gene>
    <name evidence="13" type="primary">dapB</name>
    <name evidence="16" type="ORF">CQA57_03640</name>
</gene>
<dbReference type="RefSeq" id="WP_115578879.1">
    <property type="nucleotide sequence ID" value="NZ_NXLX01000006.1"/>
</dbReference>
<dbReference type="AlphaFoldDB" id="A0A3D8J970"/>
<evidence type="ECO:0000256" key="2">
    <source>
        <dbReference type="ARBA" id="ARBA00022490"/>
    </source>
</evidence>
<dbReference type="InterPro" id="IPR022664">
    <property type="entry name" value="DapB_N_CS"/>
</dbReference>
<feature type="binding site" evidence="13">
    <location>
        <position position="36"/>
    </location>
    <ligand>
        <name>NADP(+)</name>
        <dbReference type="ChEBI" id="CHEBI:58349"/>
    </ligand>
</feature>
<feature type="active site" description="Proton donor" evidence="13">
    <location>
        <position position="148"/>
    </location>
</feature>
<keyword evidence="7 13" id="KW-0520">NAD</keyword>
<dbReference type="Pfam" id="PF05173">
    <property type="entry name" value="DapB_C"/>
    <property type="match status" value="1"/>
</dbReference>
<sequence>MVKIGVFGASGRVGRLLIELISTHTQCKLGAIFVRKTLDFAIPEDTLVTNDLECFIKNADVIIDFSLPQATITLLEALQKEPKPLVCGTTGLSDTTLQKLSSLSAQMPILYATNMSKGIAILNKALALVAKNFKDSDIEICEIHHRNKKDAPSGTALTLAQTCAKARDLDLKKVRISGRDGEIGARSKDEIAVMSLRGGDIAGRHTVGFYADGEYLEFLHNATSRLTFAKGALDAALWLKDKPNKLYDIQDIFEF</sequence>
<proteinExistence type="inferred from homology"/>
<feature type="binding site" evidence="13">
    <location>
        <position position="145"/>
    </location>
    <ligand>
        <name>(S)-2,3,4,5-tetrahydrodipicolinate</name>
        <dbReference type="ChEBI" id="CHEBI:16845"/>
    </ligand>
</feature>
<evidence type="ECO:0000256" key="3">
    <source>
        <dbReference type="ARBA" id="ARBA00022605"/>
    </source>
</evidence>
<dbReference type="GO" id="GO:0051287">
    <property type="term" value="F:NAD binding"/>
    <property type="evidence" value="ECO:0007669"/>
    <property type="project" value="UniProtKB-UniRule"/>
</dbReference>
<evidence type="ECO:0000256" key="8">
    <source>
        <dbReference type="ARBA" id="ARBA00023154"/>
    </source>
</evidence>
<evidence type="ECO:0000256" key="5">
    <source>
        <dbReference type="ARBA" id="ARBA00022915"/>
    </source>
</evidence>
<evidence type="ECO:0000313" key="16">
    <source>
        <dbReference type="EMBL" id="RDU74049.1"/>
    </source>
</evidence>
<dbReference type="InterPro" id="IPR000846">
    <property type="entry name" value="DapB_N"/>
</dbReference>
<evidence type="ECO:0000256" key="10">
    <source>
        <dbReference type="ARBA" id="ARBA00038983"/>
    </source>
</evidence>
<dbReference type="Pfam" id="PF01113">
    <property type="entry name" value="DapB_N"/>
    <property type="match status" value="1"/>
</dbReference>
<feature type="binding site" evidence="13">
    <location>
        <begin position="154"/>
        <end position="155"/>
    </location>
    <ligand>
        <name>(S)-2,3,4,5-tetrahydrodipicolinate</name>
        <dbReference type="ChEBI" id="CHEBI:16845"/>
    </ligand>
</feature>
<keyword evidence="5 13" id="KW-0220">Diaminopimelate biosynthesis</keyword>
<evidence type="ECO:0000313" key="17">
    <source>
        <dbReference type="Proteomes" id="UP000256695"/>
    </source>
</evidence>
<dbReference type="PIRSF" id="PIRSF000161">
    <property type="entry name" value="DHPR"/>
    <property type="match status" value="1"/>
</dbReference>
<feature type="active site" description="Proton donor/acceptor" evidence="13">
    <location>
        <position position="144"/>
    </location>
</feature>
<comment type="function">
    <text evidence="13">Catalyzes the conversion of 4-hydroxy-tetrahydrodipicolinate (HTPA) to tetrahydrodipicolinate.</text>
</comment>
<dbReference type="EC" id="1.17.1.8" evidence="10 13"/>
<comment type="pathway">
    <text evidence="9 13">Amino-acid biosynthesis; L-lysine biosynthesis via DAP pathway; (S)-tetrahydrodipicolinate from L-aspartate: step 4/4.</text>
</comment>
<keyword evidence="17" id="KW-1185">Reference proteome</keyword>
<dbReference type="CDD" id="cd02274">
    <property type="entry name" value="DHDPR_N"/>
    <property type="match status" value="1"/>
</dbReference>
<evidence type="ECO:0000256" key="12">
    <source>
        <dbReference type="ARBA" id="ARBA00049396"/>
    </source>
</evidence>
<evidence type="ECO:0000256" key="4">
    <source>
        <dbReference type="ARBA" id="ARBA00022857"/>
    </source>
</evidence>
<dbReference type="SUPFAM" id="SSF55347">
    <property type="entry name" value="Glyceraldehyde-3-phosphate dehydrogenase-like, C-terminal domain"/>
    <property type="match status" value="1"/>
</dbReference>
<dbReference type="InterPro" id="IPR036291">
    <property type="entry name" value="NAD(P)-bd_dom_sf"/>
</dbReference>
<evidence type="ECO:0000256" key="13">
    <source>
        <dbReference type="HAMAP-Rule" id="MF_00102"/>
    </source>
</evidence>
<dbReference type="EMBL" id="NXLX01000006">
    <property type="protein sequence ID" value="RDU74049.1"/>
    <property type="molecule type" value="Genomic_DNA"/>
</dbReference>
<protein>
    <recommendedName>
        <fullName evidence="10 13">4-hydroxy-tetrahydrodipicolinate reductase</fullName>
        <shortName evidence="13">HTPA reductase</shortName>
        <ecNumber evidence="10 13">1.17.1.8</ecNumber>
    </recommendedName>
</protein>
<comment type="subcellular location">
    <subcellularLocation>
        <location evidence="13">Cytoplasm</location>
    </subcellularLocation>
</comment>
<dbReference type="Gene3D" id="3.40.50.720">
    <property type="entry name" value="NAD(P)-binding Rossmann-like Domain"/>
    <property type="match status" value="1"/>
</dbReference>